<dbReference type="Pfam" id="PF03600">
    <property type="entry name" value="CitMHS"/>
    <property type="match status" value="1"/>
</dbReference>
<evidence type="ECO:0000256" key="4">
    <source>
        <dbReference type="ARBA" id="ARBA00022989"/>
    </source>
</evidence>
<evidence type="ECO:0000259" key="7">
    <source>
        <dbReference type="Pfam" id="PF03600"/>
    </source>
</evidence>
<comment type="subcellular location">
    <subcellularLocation>
        <location evidence="1">Membrane</location>
        <topology evidence="1">Multi-pass membrane protein</topology>
    </subcellularLocation>
</comment>
<dbReference type="EMBL" id="UYSU01045922">
    <property type="protein sequence ID" value="VDM05382.1"/>
    <property type="molecule type" value="Genomic_DNA"/>
</dbReference>
<keyword evidence="5 6" id="KW-0472">Membrane</keyword>
<dbReference type="Proteomes" id="UP000275846">
    <property type="component" value="Unassembled WGS sequence"/>
</dbReference>
<dbReference type="GO" id="GO:0016020">
    <property type="term" value="C:membrane"/>
    <property type="evidence" value="ECO:0007669"/>
    <property type="project" value="UniProtKB-SubCell"/>
</dbReference>
<reference evidence="8 9" key="2">
    <citation type="submission" date="2018-11" db="EMBL/GenBank/DDBJ databases">
        <authorList>
            <consortium name="Pathogen Informatics"/>
        </authorList>
    </citation>
    <scope>NUCLEOTIDE SEQUENCE [LARGE SCALE GENOMIC DNA]</scope>
    <source>
        <strain evidence="8 9">NST_G2</strain>
    </source>
</reference>
<dbReference type="InterPro" id="IPR004680">
    <property type="entry name" value="Cit_transptr-like_dom"/>
</dbReference>
<keyword evidence="9" id="KW-1185">Reference proteome</keyword>
<sequence length="71" mass="7563">MNFKLFQVSGLSNMLSEALNVMRSIPSLANICIVALLSGILTQFITNAATVTILAPIVFDLVSSYSQCPGN</sequence>
<dbReference type="OrthoDB" id="6493944at2759"/>
<keyword evidence="2" id="KW-0813">Transport</keyword>
<proteinExistence type="predicted"/>
<evidence type="ECO:0000256" key="3">
    <source>
        <dbReference type="ARBA" id="ARBA00022692"/>
    </source>
</evidence>
<evidence type="ECO:0000313" key="10">
    <source>
        <dbReference type="WBParaSite" id="SSLN_0001971601-mRNA-1"/>
    </source>
</evidence>
<evidence type="ECO:0000256" key="2">
    <source>
        <dbReference type="ARBA" id="ARBA00022448"/>
    </source>
</evidence>
<keyword evidence="4 6" id="KW-1133">Transmembrane helix</keyword>
<protein>
    <submittedName>
        <fullName evidence="10">DUF389 domain-containing protein</fullName>
    </submittedName>
</protein>
<evidence type="ECO:0000256" key="5">
    <source>
        <dbReference type="ARBA" id="ARBA00023136"/>
    </source>
</evidence>
<dbReference type="AlphaFoldDB" id="A0A183TR97"/>
<keyword evidence="3 6" id="KW-0812">Transmembrane</keyword>
<name>A0A183TR97_SCHSO</name>
<accession>A0A183TR97</accession>
<gene>
    <name evidence="8" type="ORF">SSLN_LOCUS18996</name>
</gene>
<evidence type="ECO:0000256" key="1">
    <source>
        <dbReference type="ARBA" id="ARBA00004141"/>
    </source>
</evidence>
<dbReference type="GO" id="GO:0055085">
    <property type="term" value="P:transmembrane transport"/>
    <property type="evidence" value="ECO:0007669"/>
    <property type="project" value="InterPro"/>
</dbReference>
<organism evidence="10">
    <name type="scientific">Schistocephalus solidus</name>
    <name type="common">Tapeworm</name>
    <dbReference type="NCBI Taxonomy" id="70667"/>
    <lineage>
        <taxon>Eukaryota</taxon>
        <taxon>Metazoa</taxon>
        <taxon>Spiralia</taxon>
        <taxon>Lophotrochozoa</taxon>
        <taxon>Platyhelminthes</taxon>
        <taxon>Cestoda</taxon>
        <taxon>Eucestoda</taxon>
        <taxon>Diphyllobothriidea</taxon>
        <taxon>Diphyllobothriidae</taxon>
        <taxon>Schistocephalus</taxon>
    </lineage>
</organism>
<reference evidence="10" key="1">
    <citation type="submission" date="2016-06" db="UniProtKB">
        <authorList>
            <consortium name="WormBaseParasite"/>
        </authorList>
    </citation>
    <scope>IDENTIFICATION</scope>
</reference>
<feature type="transmembrane region" description="Helical" evidence="6">
    <location>
        <begin position="31"/>
        <end position="59"/>
    </location>
</feature>
<feature type="domain" description="Citrate transporter-like" evidence="7">
    <location>
        <begin position="6"/>
        <end position="63"/>
    </location>
</feature>
<evidence type="ECO:0000313" key="9">
    <source>
        <dbReference type="Proteomes" id="UP000275846"/>
    </source>
</evidence>
<evidence type="ECO:0000313" key="8">
    <source>
        <dbReference type="EMBL" id="VDM05382.1"/>
    </source>
</evidence>
<evidence type="ECO:0000256" key="6">
    <source>
        <dbReference type="SAM" id="Phobius"/>
    </source>
</evidence>
<dbReference type="WBParaSite" id="SSLN_0001971601-mRNA-1">
    <property type="protein sequence ID" value="SSLN_0001971601-mRNA-1"/>
    <property type="gene ID" value="SSLN_0001971601"/>
</dbReference>